<keyword evidence="4" id="KW-1185">Reference proteome</keyword>
<dbReference type="OrthoDB" id="512920at2759"/>
<evidence type="ECO:0000259" key="2">
    <source>
        <dbReference type="Pfam" id="PF00534"/>
    </source>
</evidence>
<keyword evidence="1" id="KW-0328">Glycosyltransferase</keyword>
<accession>E4X0Q0</accession>
<dbReference type="Pfam" id="PF00534">
    <property type="entry name" value="Glycos_transf_1"/>
    <property type="match status" value="1"/>
</dbReference>
<keyword evidence="1" id="KW-0808">Transferase</keyword>
<dbReference type="Gene3D" id="3.40.50.2000">
    <property type="entry name" value="Glycogen Phosphorylase B"/>
    <property type="match status" value="1"/>
</dbReference>
<dbReference type="AlphaFoldDB" id="E4X0Q0"/>
<dbReference type="EMBL" id="FN653020">
    <property type="protein sequence ID" value="CBY22934.1"/>
    <property type="molecule type" value="Genomic_DNA"/>
</dbReference>
<sequence length="236" mass="26790">MNAIKRICFTKEFVKLANSRWPSLMHTYQPQSISLEKFTGYFAFSQRSELIIIAGLRPVKDVHFGMDCFESLTQSSSMTNLQLLIIGPAIDRKYAETIFARINNSRNIYHLPLLKQDELFERVSRALCTINCSTSEGQSAAILESMALGIPVIARNIGGNQFIKSMGTLYNCPETFCKSVKENCSDVESWQRASENARNFVKEHHSSAAERDFYINTVNGALQNKLKFQLLNNNRD</sequence>
<dbReference type="Proteomes" id="UP000001307">
    <property type="component" value="Unassembled WGS sequence"/>
</dbReference>
<organism evidence="3">
    <name type="scientific">Oikopleura dioica</name>
    <name type="common">Tunicate</name>
    <dbReference type="NCBI Taxonomy" id="34765"/>
    <lineage>
        <taxon>Eukaryota</taxon>
        <taxon>Metazoa</taxon>
        <taxon>Chordata</taxon>
        <taxon>Tunicata</taxon>
        <taxon>Appendicularia</taxon>
        <taxon>Copelata</taxon>
        <taxon>Oikopleuridae</taxon>
        <taxon>Oikopleura</taxon>
    </lineage>
</organism>
<feature type="domain" description="Glycosyl transferase family 1" evidence="2">
    <location>
        <begin position="47"/>
        <end position="198"/>
    </location>
</feature>
<evidence type="ECO:0000313" key="3">
    <source>
        <dbReference type="EMBL" id="CBY22934.1"/>
    </source>
</evidence>
<dbReference type="PANTHER" id="PTHR46660:SF2">
    <property type="entry name" value="GLYCOSYLTRANSFERASE 1 DOMAIN-CONTAINING PROTEIN 1"/>
    <property type="match status" value="1"/>
</dbReference>
<name>E4X0Q0_OIKDI</name>
<dbReference type="InParanoid" id="E4X0Q0"/>
<proteinExistence type="predicted"/>
<reference evidence="3" key="1">
    <citation type="journal article" date="2010" name="Science">
        <title>Plasticity of animal genome architecture unmasked by rapid evolution of a pelagic tunicate.</title>
        <authorList>
            <person name="Denoeud F."/>
            <person name="Henriet S."/>
            <person name="Mungpakdee S."/>
            <person name="Aury J.M."/>
            <person name="Da Silva C."/>
            <person name="Brinkmann H."/>
            <person name="Mikhaleva J."/>
            <person name="Olsen L.C."/>
            <person name="Jubin C."/>
            <person name="Canestro C."/>
            <person name="Bouquet J.M."/>
            <person name="Danks G."/>
            <person name="Poulain J."/>
            <person name="Campsteijn C."/>
            <person name="Adamski M."/>
            <person name="Cross I."/>
            <person name="Yadetie F."/>
            <person name="Muffato M."/>
            <person name="Louis A."/>
            <person name="Butcher S."/>
            <person name="Tsagkogeorga G."/>
            <person name="Konrad A."/>
            <person name="Singh S."/>
            <person name="Jensen M.F."/>
            <person name="Cong E.H."/>
            <person name="Eikeseth-Otteraa H."/>
            <person name="Noel B."/>
            <person name="Anthouard V."/>
            <person name="Porcel B.M."/>
            <person name="Kachouri-Lafond R."/>
            <person name="Nishino A."/>
            <person name="Ugolini M."/>
            <person name="Chourrout P."/>
            <person name="Nishida H."/>
            <person name="Aasland R."/>
            <person name="Huzurbazar S."/>
            <person name="Westhof E."/>
            <person name="Delsuc F."/>
            <person name="Lehrach H."/>
            <person name="Reinhardt R."/>
            <person name="Weissenbach J."/>
            <person name="Roy S.W."/>
            <person name="Artiguenave F."/>
            <person name="Postlethwait J.H."/>
            <person name="Manak J.R."/>
            <person name="Thompson E.M."/>
            <person name="Jaillon O."/>
            <person name="Du Pasquier L."/>
            <person name="Boudinot P."/>
            <person name="Liberles D.A."/>
            <person name="Volff J.N."/>
            <person name="Philippe H."/>
            <person name="Lenhard B."/>
            <person name="Roest Crollius H."/>
            <person name="Wincker P."/>
            <person name="Chourrout D."/>
        </authorList>
    </citation>
    <scope>NUCLEOTIDE SEQUENCE [LARGE SCALE GENOMIC DNA]</scope>
</reference>
<dbReference type="SUPFAM" id="SSF53756">
    <property type="entry name" value="UDP-Glycosyltransferase/glycogen phosphorylase"/>
    <property type="match status" value="1"/>
</dbReference>
<gene>
    <name evidence="3" type="ORF">GSOID_T00014856001</name>
</gene>
<evidence type="ECO:0000256" key="1">
    <source>
        <dbReference type="ARBA" id="ARBA00022676"/>
    </source>
</evidence>
<dbReference type="InterPro" id="IPR001296">
    <property type="entry name" value="Glyco_trans_1"/>
</dbReference>
<protein>
    <recommendedName>
        <fullName evidence="2">Glycosyl transferase family 1 domain-containing protein</fullName>
    </recommendedName>
</protein>
<dbReference type="InterPro" id="IPR052622">
    <property type="entry name" value="Glycosyltransferase_G1"/>
</dbReference>
<dbReference type="GO" id="GO:0016757">
    <property type="term" value="F:glycosyltransferase activity"/>
    <property type="evidence" value="ECO:0007669"/>
    <property type="project" value="UniProtKB-KW"/>
</dbReference>
<evidence type="ECO:0000313" key="4">
    <source>
        <dbReference type="Proteomes" id="UP000001307"/>
    </source>
</evidence>
<dbReference type="PANTHER" id="PTHR46660">
    <property type="match status" value="1"/>
</dbReference>